<comment type="caution">
    <text evidence="1">The sequence shown here is derived from an EMBL/GenBank/DDBJ whole genome shotgun (WGS) entry which is preliminary data.</text>
</comment>
<evidence type="ECO:0000313" key="1">
    <source>
        <dbReference type="EMBL" id="KAI3782268.1"/>
    </source>
</evidence>
<reference evidence="2" key="1">
    <citation type="journal article" date="2022" name="Mol. Ecol. Resour.">
        <title>The genomes of chicory, endive, great burdock and yacon provide insights into Asteraceae palaeo-polyploidization history and plant inulin production.</title>
        <authorList>
            <person name="Fan W."/>
            <person name="Wang S."/>
            <person name="Wang H."/>
            <person name="Wang A."/>
            <person name="Jiang F."/>
            <person name="Liu H."/>
            <person name="Zhao H."/>
            <person name="Xu D."/>
            <person name="Zhang Y."/>
        </authorList>
    </citation>
    <scope>NUCLEOTIDE SEQUENCE [LARGE SCALE GENOMIC DNA]</scope>
    <source>
        <strain evidence="2">cv. Punajuju</strain>
    </source>
</reference>
<evidence type="ECO:0000313" key="2">
    <source>
        <dbReference type="Proteomes" id="UP001055811"/>
    </source>
</evidence>
<gene>
    <name evidence="1" type="ORF">L2E82_12308</name>
</gene>
<sequence>MYSLPDISTLPVPSMLRFSAKNYSIFPAPPLRSGVASDHPSTTRPTRRYLIITTGSPLTGDSFHRVPSPISRWSAELEANIPSTMAAILSHHSSSPPPHQHLYYL</sequence>
<dbReference type="Proteomes" id="UP001055811">
    <property type="component" value="Linkage Group LG02"/>
</dbReference>
<protein>
    <submittedName>
        <fullName evidence="1">Uncharacterized protein</fullName>
    </submittedName>
</protein>
<keyword evidence="2" id="KW-1185">Reference proteome</keyword>
<accession>A0ACB9GGT7</accession>
<dbReference type="EMBL" id="CM042010">
    <property type="protein sequence ID" value="KAI3782268.1"/>
    <property type="molecule type" value="Genomic_DNA"/>
</dbReference>
<proteinExistence type="predicted"/>
<organism evidence="1 2">
    <name type="scientific">Cichorium intybus</name>
    <name type="common">Chicory</name>
    <dbReference type="NCBI Taxonomy" id="13427"/>
    <lineage>
        <taxon>Eukaryota</taxon>
        <taxon>Viridiplantae</taxon>
        <taxon>Streptophyta</taxon>
        <taxon>Embryophyta</taxon>
        <taxon>Tracheophyta</taxon>
        <taxon>Spermatophyta</taxon>
        <taxon>Magnoliopsida</taxon>
        <taxon>eudicotyledons</taxon>
        <taxon>Gunneridae</taxon>
        <taxon>Pentapetalae</taxon>
        <taxon>asterids</taxon>
        <taxon>campanulids</taxon>
        <taxon>Asterales</taxon>
        <taxon>Asteraceae</taxon>
        <taxon>Cichorioideae</taxon>
        <taxon>Cichorieae</taxon>
        <taxon>Cichoriinae</taxon>
        <taxon>Cichorium</taxon>
    </lineage>
</organism>
<reference evidence="1 2" key="2">
    <citation type="journal article" date="2022" name="Mol. Ecol. Resour.">
        <title>The genomes of chicory, endive, great burdock and yacon provide insights into Asteraceae paleo-polyploidization history and plant inulin production.</title>
        <authorList>
            <person name="Fan W."/>
            <person name="Wang S."/>
            <person name="Wang H."/>
            <person name="Wang A."/>
            <person name="Jiang F."/>
            <person name="Liu H."/>
            <person name="Zhao H."/>
            <person name="Xu D."/>
            <person name="Zhang Y."/>
        </authorList>
    </citation>
    <scope>NUCLEOTIDE SEQUENCE [LARGE SCALE GENOMIC DNA]</scope>
    <source>
        <strain evidence="2">cv. Punajuju</strain>
        <tissue evidence="1">Leaves</tissue>
    </source>
</reference>
<name>A0ACB9GGT7_CICIN</name>